<feature type="domain" description="Solute-binding protein family 5" evidence="5">
    <location>
        <begin position="82"/>
        <end position="446"/>
    </location>
</feature>
<dbReference type="InterPro" id="IPR030678">
    <property type="entry name" value="Peptide/Ni-bd"/>
</dbReference>
<organism evidence="6">
    <name type="scientific">Rhizobium rhizogenes</name>
    <name type="common">Agrobacterium rhizogenes</name>
    <dbReference type="NCBI Taxonomy" id="359"/>
    <lineage>
        <taxon>Bacteria</taxon>
        <taxon>Pseudomonadati</taxon>
        <taxon>Pseudomonadota</taxon>
        <taxon>Alphaproteobacteria</taxon>
        <taxon>Hyphomicrobiales</taxon>
        <taxon>Rhizobiaceae</taxon>
        <taxon>Rhizobium/Agrobacterium group</taxon>
        <taxon>Rhizobium</taxon>
    </lineage>
</organism>
<dbReference type="AlphaFoldDB" id="A0A4P8DJX2"/>
<keyword evidence="6" id="KW-0614">Plasmid</keyword>
<dbReference type="Gene3D" id="3.90.76.10">
    <property type="entry name" value="Dipeptide-binding Protein, Domain 1"/>
    <property type="match status" value="1"/>
</dbReference>
<comment type="subcellular location">
    <subcellularLocation>
        <location evidence="1">Periplasm</location>
    </subcellularLocation>
</comment>
<evidence type="ECO:0000256" key="2">
    <source>
        <dbReference type="ARBA" id="ARBA00005695"/>
    </source>
</evidence>
<evidence type="ECO:0000256" key="4">
    <source>
        <dbReference type="SAM" id="SignalP"/>
    </source>
</evidence>
<comment type="similarity">
    <text evidence="2">Belongs to the bacterial solute-binding protein 5 family.</text>
</comment>
<dbReference type="GO" id="GO:0030288">
    <property type="term" value="C:outer membrane-bounded periplasmic space"/>
    <property type="evidence" value="ECO:0007669"/>
    <property type="project" value="UniProtKB-ARBA"/>
</dbReference>
<dbReference type="Gene3D" id="3.40.190.10">
    <property type="entry name" value="Periplasmic binding protein-like II"/>
    <property type="match status" value="1"/>
</dbReference>
<dbReference type="PIRSF" id="PIRSF002741">
    <property type="entry name" value="MppA"/>
    <property type="match status" value="1"/>
</dbReference>
<feature type="chain" id="PRO_5020943731" evidence="4">
    <location>
        <begin position="31"/>
        <end position="536"/>
    </location>
</feature>
<geneLocation type="plasmid" evidence="6">
    <name>pOC-Colt5.8</name>
</geneLocation>
<dbReference type="GO" id="GO:0043190">
    <property type="term" value="C:ATP-binding cassette (ABC) transporter complex"/>
    <property type="evidence" value="ECO:0007669"/>
    <property type="project" value="InterPro"/>
</dbReference>
<dbReference type="PANTHER" id="PTHR30290:SF38">
    <property type="entry name" value="D,D-DIPEPTIDE-BINDING PERIPLASMIC PROTEIN DDPA-RELATED"/>
    <property type="match status" value="1"/>
</dbReference>
<dbReference type="GO" id="GO:0015833">
    <property type="term" value="P:peptide transport"/>
    <property type="evidence" value="ECO:0007669"/>
    <property type="project" value="TreeGrafter"/>
</dbReference>
<dbReference type="InterPro" id="IPR000914">
    <property type="entry name" value="SBP_5_dom"/>
</dbReference>
<evidence type="ECO:0000259" key="5">
    <source>
        <dbReference type="Pfam" id="PF00496"/>
    </source>
</evidence>
<sequence>MTKLSRRDFTKIFASASLGAAFLSTTMAEAAVSSAPDGKPVTGGTLRIVNASEQPSFVDLFGNGATPAVQGELISIDSDLNPHPSAAQSWEVSEDGKSYTFHLRPGIKWHDGKPFTSADVAFSILTLKEVHPRRKNTFANVTAVETPDPLTAIVRLSAPAPYLLGALSGAGTALVAKHLYEGTDLKTNPYNRKPVGIGPFIFKEWEQGSHFVLERNPNYWDQGKPYLDQIIVRIIPDSAARAAALEAGEVDFGTGSPVPYSDVERFVATGKFAVDTKGYELGGNLHQLFFNLDNAFLKKLKVRQAIAHSFDINQIIKLVWNGYATPAATAIVPDLKQFHDPALKHYAYDPALAEKLLDEAGFPRGADGTRAKLNLTWNPGMAQQKLAADYIRFALGKVGISVNILSFEFSTYITKVYTERVFDIDVQNLNNGYDPTDGVDRAFLSTNIKKGLAWSNHMHYSNPEVDALLAEAAGEPDAAKRREKYVKFQEIIHRDLPVVNFVQFQRITLFNTKVHDHTTAAARVGADYFDRTWITG</sequence>
<dbReference type="GO" id="GO:1904680">
    <property type="term" value="F:peptide transmembrane transporter activity"/>
    <property type="evidence" value="ECO:0007669"/>
    <property type="project" value="TreeGrafter"/>
</dbReference>
<evidence type="ECO:0000256" key="3">
    <source>
        <dbReference type="ARBA" id="ARBA00022729"/>
    </source>
</evidence>
<dbReference type="CDD" id="cd08517">
    <property type="entry name" value="PBP2_NikA_DppA_OppA_like_13"/>
    <property type="match status" value="1"/>
</dbReference>
<dbReference type="Gene3D" id="3.10.105.10">
    <property type="entry name" value="Dipeptide-binding Protein, Domain 3"/>
    <property type="match status" value="1"/>
</dbReference>
<gene>
    <name evidence="6" type="ORF">pOC-C5.8_607</name>
</gene>
<dbReference type="PANTHER" id="PTHR30290">
    <property type="entry name" value="PERIPLASMIC BINDING COMPONENT OF ABC TRANSPORTER"/>
    <property type="match status" value="1"/>
</dbReference>
<dbReference type="InterPro" id="IPR039424">
    <property type="entry name" value="SBP_5"/>
</dbReference>
<dbReference type="Pfam" id="PF00496">
    <property type="entry name" value="SBP_bac_5"/>
    <property type="match status" value="1"/>
</dbReference>
<dbReference type="PROSITE" id="PS51318">
    <property type="entry name" value="TAT"/>
    <property type="match status" value="1"/>
</dbReference>
<dbReference type="RefSeq" id="WP_172694580.1">
    <property type="nucleotide sequence ID" value="NZ_MK318973.1"/>
</dbReference>
<accession>A0A4P8DJX2</accession>
<dbReference type="EMBL" id="MK318973">
    <property type="protein sequence ID" value="QCL10781.1"/>
    <property type="molecule type" value="Genomic_DNA"/>
</dbReference>
<feature type="signal peptide" evidence="4">
    <location>
        <begin position="1"/>
        <end position="30"/>
    </location>
</feature>
<dbReference type="SUPFAM" id="SSF53850">
    <property type="entry name" value="Periplasmic binding protein-like II"/>
    <property type="match status" value="1"/>
</dbReference>
<name>A0A4P8DJX2_RHIRH</name>
<protein>
    <submittedName>
        <fullName evidence="6">Bacterial extracellular solute-binding, 5 Middle family protein</fullName>
    </submittedName>
</protein>
<keyword evidence="3 4" id="KW-0732">Signal</keyword>
<evidence type="ECO:0000256" key="1">
    <source>
        <dbReference type="ARBA" id="ARBA00004418"/>
    </source>
</evidence>
<dbReference type="InterPro" id="IPR006311">
    <property type="entry name" value="TAT_signal"/>
</dbReference>
<reference evidence="6" key="1">
    <citation type="journal article" date="2019" name="Genome Biol. Evol.">
        <title>Evolutionary Relatedness and Classification of Tumour-Inducing and Opine-Catabolic Plasmids in Three Rhizobium rhizogenes Strains Isolated from the Same Crown Gall Tumour.</title>
        <authorList>
            <person name="Kuzmanovic N."/>
            <person name="Pulawska J."/>
        </authorList>
    </citation>
    <scope>NUCLEOTIDE SEQUENCE</scope>
    <source>
        <strain evidence="6">Colt5.8</strain>
        <plasmid evidence="6">pOC-Colt5.8</plasmid>
    </source>
</reference>
<evidence type="ECO:0000313" key="6">
    <source>
        <dbReference type="EMBL" id="QCL10781.1"/>
    </source>
</evidence>
<proteinExistence type="inferred from homology"/>